<gene>
    <name evidence="10" type="primary">hcaT</name>
    <name evidence="10" type="ORF">GPUN_0523</name>
</gene>
<dbReference type="NCBIfam" id="NF037955">
    <property type="entry name" value="mfs"/>
    <property type="match status" value="1"/>
</dbReference>
<feature type="transmembrane region" description="Helical" evidence="8">
    <location>
        <begin position="44"/>
        <end position="63"/>
    </location>
</feature>
<evidence type="ECO:0000256" key="7">
    <source>
        <dbReference type="ARBA" id="ARBA00023136"/>
    </source>
</evidence>
<evidence type="ECO:0000256" key="5">
    <source>
        <dbReference type="ARBA" id="ARBA00022692"/>
    </source>
</evidence>
<proteinExistence type="predicted"/>
<dbReference type="InterPro" id="IPR036259">
    <property type="entry name" value="MFS_trans_sf"/>
</dbReference>
<dbReference type="AlphaFoldDB" id="H5T8P2"/>
<feature type="transmembrane region" description="Helical" evidence="8">
    <location>
        <begin position="359"/>
        <end position="383"/>
    </location>
</feature>
<feature type="transmembrane region" description="Helical" evidence="8">
    <location>
        <begin position="99"/>
        <end position="123"/>
    </location>
</feature>
<feature type="domain" description="Major facilitator superfamily (MFS) profile" evidence="9">
    <location>
        <begin position="204"/>
        <end position="392"/>
    </location>
</feature>
<name>H5T8P2_9ALTE</name>
<accession>H5T8P2</accession>
<reference evidence="10 11" key="1">
    <citation type="journal article" date="2012" name="J. Bacteriol.">
        <title>Genome sequence of proteorhodopsin-containing sea ice bacterium Glaciecola punicea ACAM 611T.</title>
        <authorList>
            <person name="Qin Q.-L."/>
            <person name="Xie B.-B."/>
            <person name="Shu Y.-L."/>
            <person name="Rong J.-C."/>
            <person name="Zhao D.-L."/>
            <person name="Zhang X.-Y."/>
            <person name="Chen X.-L."/>
            <person name="Zhou B.-C."/>
            <person name="Zhanga Y.-Z."/>
        </authorList>
    </citation>
    <scope>NUCLEOTIDE SEQUENCE [LARGE SCALE GENOMIC DNA]</scope>
    <source>
        <strain evidence="10 11">ACAM 611</strain>
    </source>
</reference>
<dbReference type="PROSITE" id="PS50850">
    <property type="entry name" value="MFS"/>
    <property type="match status" value="1"/>
</dbReference>
<feature type="transmembrane region" description="Helical" evidence="8">
    <location>
        <begin position="237"/>
        <end position="258"/>
    </location>
</feature>
<dbReference type="InterPro" id="IPR026032">
    <property type="entry name" value="HcaT-like"/>
</dbReference>
<dbReference type="PIRSF" id="PIRSF004925">
    <property type="entry name" value="HcaT"/>
    <property type="match status" value="1"/>
</dbReference>
<keyword evidence="3" id="KW-1003">Cell membrane</keyword>
<dbReference type="STRING" id="56804.BAE46_12775"/>
<feature type="transmembrane region" description="Helical" evidence="8">
    <location>
        <begin position="135"/>
        <end position="154"/>
    </location>
</feature>
<comment type="caution">
    <text evidence="10">The sequence shown here is derived from an EMBL/GenBank/DDBJ whole genome shotgun (WGS) entry which is preliminary data.</text>
</comment>
<keyword evidence="7 8" id="KW-0472">Membrane</keyword>
<feature type="transmembrane region" description="Helical" evidence="8">
    <location>
        <begin position="202"/>
        <end position="225"/>
    </location>
</feature>
<protein>
    <submittedName>
        <fullName evidence="10">MFS transporter, PPP family, 3-phenylpropionic acid transporter</fullName>
    </submittedName>
</protein>
<dbReference type="GO" id="GO:0005886">
    <property type="term" value="C:plasma membrane"/>
    <property type="evidence" value="ECO:0007669"/>
    <property type="project" value="UniProtKB-SubCell"/>
</dbReference>
<dbReference type="eggNOG" id="COG2814">
    <property type="taxonomic scope" value="Bacteria"/>
</dbReference>
<evidence type="ECO:0000313" key="10">
    <source>
        <dbReference type="EMBL" id="GAB54669.1"/>
    </source>
</evidence>
<dbReference type="InterPro" id="IPR020846">
    <property type="entry name" value="MFS_dom"/>
</dbReference>
<keyword evidence="4" id="KW-0997">Cell inner membrane</keyword>
<evidence type="ECO:0000256" key="8">
    <source>
        <dbReference type="SAM" id="Phobius"/>
    </source>
</evidence>
<keyword evidence="6 8" id="KW-1133">Transmembrane helix</keyword>
<dbReference type="GO" id="GO:0030395">
    <property type="term" value="F:lactose binding"/>
    <property type="evidence" value="ECO:0007669"/>
    <property type="project" value="TreeGrafter"/>
</dbReference>
<evidence type="ECO:0000256" key="4">
    <source>
        <dbReference type="ARBA" id="ARBA00022519"/>
    </source>
</evidence>
<evidence type="ECO:0000313" key="11">
    <source>
        <dbReference type="Proteomes" id="UP000053586"/>
    </source>
</evidence>
<dbReference type="Gene3D" id="1.20.1250.20">
    <property type="entry name" value="MFS general substrate transporter like domains"/>
    <property type="match status" value="2"/>
</dbReference>
<dbReference type="PANTHER" id="PTHR23522:SF10">
    <property type="entry name" value="3-PHENYLPROPIONIC ACID TRANSPORTER-RELATED"/>
    <property type="match status" value="1"/>
</dbReference>
<reference evidence="10 11" key="2">
    <citation type="journal article" date="2017" name="Antonie Van Leeuwenhoek">
        <title>Rhizobium rhizosphaerae sp. nov., a novel species isolated from rice rhizosphere.</title>
        <authorList>
            <person name="Zhao J.J."/>
            <person name="Zhang J."/>
            <person name="Zhang R.J."/>
            <person name="Zhang C.W."/>
            <person name="Yin H.Q."/>
            <person name="Zhang X.X."/>
        </authorList>
    </citation>
    <scope>NUCLEOTIDE SEQUENCE [LARGE SCALE GENOMIC DNA]</scope>
    <source>
        <strain evidence="10 11">ACAM 611</strain>
    </source>
</reference>
<keyword evidence="2" id="KW-0813">Transport</keyword>
<keyword evidence="11" id="KW-1185">Reference proteome</keyword>
<comment type="subcellular location">
    <subcellularLocation>
        <location evidence="1">Cell inner membrane</location>
        <topology evidence="1">Multi-pass membrane protein</topology>
    </subcellularLocation>
</comment>
<evidence type="ECO:0000256" key="2">
    <source>
        <dbReference type="ARBA" id="ARBA00022448"/>
    </source>
</evidence>
<dbReference type="GO" id="GO:0015528">
    <property type="term" value="F:lactose:proton symporter activity"/>
    <property type="evidence" value="ECO:0007669"/>
    <property type="project" value="TreeGrafter"/>
</dbReference>
<dbReference type="Pfam" id="PF12832">
    <property type="entry name" value="MFS_1_like"/>
    <property type="match status" value="1"/>
</dbReference>
<dbReference type="InterPro" id="IPR024989">
    <property type="entry name" value="MFS_assoc_dom"/>
</dbReference>
<feature type="transmembrane region" description="Helical" evidence="8">
    <location>
        <begin position="295"/>
        <end position="318"/>
    </location>
</feature>
<feature type="transmembrane region" description="Helical" evidence="8">
    <location>
        <begin position="160"/>
        <end position="181"/>
    </location>
</feature>
<dbReference type="PANTHER" id="PTHR23522">
    <property type="entry name" value="BLL5896 PROTEIN"/>
    <property type="match status" value="1"/>
</dbReference>
<dbReference type="Proteomes" id="UP000053586">
    <property type="component" value="Unassembled WGS sequence"/>
</dbReference>
<organism evidence="10 11">
    <name type="scientific">Glaciecola punicea ACAM 611</name>
    <dbReference type="NCBI Taxonomy" id="1121923"/>
    <lineage>
        <taxon>Bacteria</taxon>
        <taxon>Pseudomonadati</taxon>
        <taxon>Pseudomonadota</taxon>
        <taxon>Gammaproteobacteria</taxon>
        <taxon>Alteromonadales</taxon>
        <taxon>Alteromonadaceae</taxon>
        <taxon>Glaciecola</taxon>
    </lineage>
</organism>
<evidence type="ECO:0000256" key="3">
    <source>
        <dbReference type="ARBA" id="ARBA00022475"/>
    </source>
</evidence>
<sequence length="392" mass="42918">MPIDSTSNRVFLGMTYFFYFGQLGIFMPYVGLFLDDRGFSSAQIGTLLAITALFRMLGPNLWANKADKNGTAGEVLRFGSLLAFLAFLAVFVVQGYWLLTLTFCIMMLFWTAVLPQLEVITLSATATSRGGYGKLRLWGSVGFIVCSLLAGSLIDIYGPSVVAVTTSISLLFIYLSSLLIVNPKVKEHSTQASGGDYKQVMSLVFIVFLLANTLLQVSFGTYYNFFALYMSDLQYTGFQTGIFIAIGVVAEIFIFIYAATLVKRFNVLHLLALSIFLTALRWFGLAYFAHIGAVIVLSQVLHAFSFALSHVASVYFLTQHFSDKFQSRAQAIYLSVTFGLGSAIGSFTAGYVWNDGVGASLSFILSGSVAFIAGLLLVILIVYKAFIKNKVV</sequence>
<dbReference type="EMBL" id="BAET01000007">
    <property type="protein sequence ID" value="GAB54669.1"/>
    <property type="molecule type" value="Genomic_DNA"/>
</dbReference>
<evidence type="ECO:0000259" key="9">
    <source>
        <dbReference type="PROSITE" id="PS50850"/>
    </source>
</evidence>
<feature type="transmembrane region" description="Helical" evidence="8">
    <location>
        <begin position="12"/>
        <end position="32"/>
    </location>
</feature>
<evidence type="ECO:0000256" key="1">
    <source>
        <dbReference type="ARBA" id="ARBA00004429"/>
    </source>
</evidence>
<feature type="transmembrane region" description="Helical" evidence="8">
    <location>
        <begin position="330"/>
        <end position="353"/>
    </location>
</feature>
<dbReference type="SUPFAM" id="SSF103473">
    <property type="entry name" value="MFS general substrate transporter"/>
    <property type="match status" value="1"/>
</dbReference>
<feature type="transmembrane region" description="Helical" evidence="8">
    <location>
        <begin position="270"/>
        <end position="289"/>
    </location>
</feature>
<keyword evidence="5 8" id="KW-0812">Transmembrane</keyword>
<evidence type="ECO:0000256" key="6">
    <source>
        <dbReference type="ARBA" id="ARBA00022989"/>
    </source>
</evidence>
<feature type="transmembrane region" description="Helical" evidence="8">
    <location>
        <begin position="75"/>
        <end position="93"/>
    </location>
</feature>